<comment type="similarity">
    <text evidence="2">Belongs to the ammonia transporter channel (TC 1.A.11.2) family.</text>
</comment>
<dbReference type="PANTHER" id="PTHR11730:SF89">
    <property type="entry name" value="AMMONIUM TRANSPORTER SLL0108-RELATED"/>
    <property type="match status" value="1"/>
</dbReference>
<feature type="transmembrane region" description="Helical" evidence="8">
    <location>
        <begin position="98"/>
        <end position="119"/>
    </location>
</feature>
<dbReference type="GO" id="GO:0097272">
    <property type="term" value="P:ammonium homeostasis"/>
    <property type="evidence" value="ECO:0007669"/>
    <property type="project" value="TreeGrafter"/>
</dbReference>
<dbReference type="Pfam" id="PF00909">
    <property type="entry name" value="Ammonium_transp"/>
    <property type="match status" value="1"/>
</dbReference>
<dbReference type="GO" id="GO:0030234">
    <property type="term" value="F:enzyme regulator activity"/>
    <property type="evidence" value="ECO:0007669"/>
    <property type="project" value="InterPro"/>
</dbReference>
<feature type="transmembrane region" description="Helical" evidence="8">
    <location>
        <begin position="20"/>
        <end position="40"/>
    </location>
</feature>
<feature type="transmembrane region" description="Helical" evidence="8">
    <location>
        <begin position="325"/>
        <end position="344"/>
    </location>
</feature>
<feature type="transmembrane region" description="Helical" evidence="8">
    <location>
        <begin position="131"/>
        <end position="152"/>
    </location>
</feature>
<keyword evidence="3" id="KW-0813">Transport</keyword>
<keyword evidence="5 8" id="KW-1133">Transmembrane helix</keyword>
<dbReference type="AlphaFoldDB" id="A0A011VQM7"/>
<sequence length="606" mass="64969">MDVQEIVQEVTQASDKTVFGVWFMIAVALVFFMQAGFAMVETGFTRAKNAGNIIMKNLMDFCIGTVAFIAIGFGLLLGEDAAGIIGKPGFDIFTSYESFAWDQFVFNLVFCATTATIVSGAMAERTKFLSYCIYSGIISALIYPIEAHWIWGGGWLAQMGFHDLSGSCAIHMVGGICALIGAKIVGPRIGKFTKTKDGEIKVNAIPGHNLIIGALGVFILWFGWYGFNPAAASTVGQLDSIFLTTTVAPAIATVTVMVFTWLKYGKPDVSMCLNASLAGLVGITAGCDVMDCFGAIMVGIVSGFLVCFGVWFLDYKLHIDDPVGAVAVHMMNGIWGTIAVGLFATKSAPGYDIQIECGGIKAEGLFYGGGFEQLGLQLLGFVSVAAWAAVAITITFLIIKHTIGLRASEQEEIIGLDITEHGLVSSYADFAPSMNDASVYGYTKDDAKSVKKVGKDVPPIVPVSVEKAVEVESYVAPSPNGKPKMTKIVVVFKEQKLQDFIQAMESIDVTGITITHVLGCGMQNGQRHYYRGTSIEMNLLPKVKAEIVVCAVPVNTVIDAARSALYTGNYGDGKLFVYPIENVVKVRTGEQGYDALQNFDDEAPAT</sequence>
<comment type="caution">
    <text evidence="10">The sequence shown here is derived from an EMBL/GenBank/DDBJ whole genome shotgun (WGS) entry which is preliminary data.</text>
</comment>
<dbReference type="GO" id="GO:0016020">
    <property type="term" value="C:membrane"/>
    <property type="evidence" value="ECO:0007669"/>
    <property type="project" value="UniProtKB-SubCell"/>
</dbReference>
<dbReference type="InterPro" id="IPR001905">
    <property type="entry name" value="Ammonium_transpt"/>
</dbReference>
<dbReference type="InterPro" id="IPR011322">
    <property type="entry name" value="N-reg_PII-like_a/b"/>
</dbReference>
<dbReference type="EMBL" id="JEOB01000004">
    <property type="protein sequence ID" value="EXM37521.1"/>
    <property type="molecule type" value="Genomic_DNA"/>
</dbReference>
<dbReference type="GO" id="GO:0006808">
    <property type="term" value="P:regulation of nitrogen utilization"/>
    <property type="evidence" value="ECO:0007669"/>
    <property type="project" value="InterPro"/>
</dbReference>
<protein>
    <submittedName>
        <fullName evidence="10">Adenylate cyclase</fullName>
    </submittedName>
</protein>
<evidence type="ECO:0000256" key="1">
    <source>
        <dbReference type="ARBA" id="ARBA00004141"/>
    </source>
</evidence>
<feature type="transmembrane region" description="Helical" evidence="8">
    <location>
        <begin position="61"/>
        <end position="78"/>
    </location>
</feature>
<dbReference type="PROSITE" id="PS51343">
    <property type="entry name" value="PII_GLNB_DOM"/>
    <property type="match status" value="1"/>
</dbReference>
<feature type="transmembrane region" description="Helical" evidence="8">
    <location>
        <begin position="293"/>
        <end position="313"/>
    </location>
</feature>
<evidence type="ECO:0000313" key="11">
    <source>
        <dbReference type="Proteomes" id="UP000021369"/>
    </source>
</evidence>
<dbReference type="Gene3D" id="3.30.70.120">
    <property type="match status" value="1"/>
</dbReference>
<proteinExistence type="inferred from homology"/>
<feature type="transmembrane region" description="Helical" evidence="8">
    <location>
        <begin position="164"/>
        <end position="186"/>
    </location>
</feature>
<keyword evidence="11" id="KW-1185">Reference proteome</keyword>
<feature type="transmembrane region" description="Helical" evidence="8">
    <location>
        <begin position="374"/>
        <end position="399"/>
    </location>
</feature>
<evidence type="ECO:0000256" key="6">
    <source>
        <dbReference type="ARBA" id="ARBA00023136"/>
    </source>
</evidence>
<keyword evidence="4 8" id="KW-0812">Transmembrane</keyword>
<feature type="domain" description="Ammonium transporter AmtB-like" evidence="9">
    <location>
        <begin position="21"/>
        <end position="423"/>
    </location>
</feature>
<dbReference type="SMART" id="SM00938">
    <property type="entry name" value="P-II"/>
    <property type="match status" value="1"/>
</dbReference>
<name>A0A011VQM7_RUMAL</name>
<evidence type="ECO:0000256" key="4">
    <source>
        <dbReference type="ARBA" id="ARBA00022692"/>
    </source>
</evidence>
<dbReference type="PRINTS" id="PR00340">
    <property type="entry name" value="PIIGLNB"/>
</dbReference>
<dbReference type="NCBIfam" id="TIGR00836">
    <property type="entry name" value="amt"/>
    <property type="match status" value="1"/>
</dbReference>
<feature type="transmembrane region" description="Helical" evidence="8">
    <location>
        <begin position="241"/>
        <end position="262"/>
    </location>
</feature>
<evidence type="ECO:0000313" key="10">
    <source>
        <dbReference type="EMBL" id="EXM37521.1"/>
    </source>
</evidence>
<evidence type="ECO:0000256" key="3">
    <source>
        <dbReference type="ARBA" id="ARBA00022448"/>
    </source>
</evidence>
<keyword evidence="6 8" id="KW-0472">Membrane</keyword>
<dbReference type="OrthoDB" id="9814202at2"/>
<dbReference type="InterPro" id="IPR024041">
    <property type="entry name" value="NH4_transpt_AmtB-like_dom"/>
</dbReference>
<dbReference type="PATRIC" id="fig|1341156.4.peg.3656"/>
<keyword evidence="7" id="KW-0924">Ammonia transport</keyword>
<evidence type="ECO:0000256" key="7">
    <source>
        <dbReference type="ARBA" id="ARBA00023177"/>
    </source>
</evidence>
<dbReference type="InterPro" id="IPR002187">
    <property type="entry name" value="N-reg_PII"/>
</dbReference>
<evidence type="ECO:0000259" key="9">
    <source>
        <dbReference type="Pfam" id="PF00909"/>
    </source>
</evidence>
<dbReference type="Proteomes" id="UP000021369">
    <property type="component" value="Unassembled WGS sequence"/>
</dbReference>
<reference evidence="10 11" key="1">
    <citation type="submission" date="2013-06" db="EMBL/GenBank/DDBJ databases">
        <title>Rumen cellulosomics: divergent fiber-degrading strategies revealed by comparative genome-wide analysis of six Ruminococcal strains.</title>
        <authorList>
            <person name="Dassa B."/>
            <person name="Borovok I."/>
            <person name="Lamed R."/>
            <person name="Flint H."/>
            <person name="Yeoman C.J."/>
            <person name="White B."/>
            <person name="Bayer E.A."/>
        </authorList>
    </citation>
    <scope>NUCLEOTIDE SEQUENCE [LARGE SCALE GENOMIC DNA]</scope>
    <source>
        <strain evidence="10 11">SY3</strain>
    </source>
</reference>
<evidence type="ECO:0000256" key="2">
    <source>
        <dbReference type="ARBA" id="ARBA00005887"/>
    </source>
</evidence>
<dbReference type="GO" id="GO:0008519">
    <property type="term" value="F:ammonium channel activity"/>
    <property type="evidence" value="ECO:0007669"/>
    <property type="project" value="InterPro"/>
</dbReference>
<evidence type="ECO:0000256" key="5">
    <source>
        <dbReference type="ARBA" id="ARBA00022989"/>
    </source>
</evidence>
<feature type="transmembrane region" description="Helical" evidence="8">
    <location>
        <begin position="269"/>
        <end position="287"/>
    </location>
</feature>
<organism evidence="10 11">
    <name type="scientific">Ruminococcus albus SY3</name>
    <dbReference type="NCBI Taxonomy" id="1341156"/>
    <lineage>
        <taxon>Bacteria</taxon>
        <taxon>Bacillati</taxon>
        <taxon>Bacillota</taxon>
        <taxon>Clostridia</taxon>
        <taxon>Eubacteriales</taxon>
        <taxon>Oscillospiraceae</taxon>
        <taxon>Ruminococcus</taxon>
    </lineage>
</organism>
<comment type="subcellular location">
    <subcellularLocation>
        <location evidence="1">Membrane</location>
        <topology evidence="1">Multi-pass membrane protein</topology>
    </subcellularLocation>
</comment>
<dbReference type="SUPFAM" id="SSF54913">
    <property type="entry name" value="GlnB-like"/>
    <property type="match status" value="1"/>
</dbReference>
<accession>A0A011VQM7</accession>
<evidence type="ECO:0000256" key="8">
    <source>
        <dbReference type="SAM" id="Phobius"/>
    </source>
</evidence>
<dbReference type="Pfam" id="PF00543">
    <property type="entry name" value="P-II"/>
    <property type="match status" value="1"/>
</dbReference>
<feature type="transmembrane region" description="Helical" evidence="8">
    <location>
        <begin position="207"/>
        <end position="226"/>
    </location>
</feature>
<dbReference type="InterPro" id="IPR029020">
    <property type="entry name" value="Ammonium/urea_transptr"/>
</dbReference>
<dbReference type="InterPro" id="IPR015867">
    <property type="entry name" value="N-reg_PII/ATP_PRibTrfase_C"/>
</dbReference>
<dbReference type="SUPFAM" id="SSF111352">
    <property type="entry name" value="Ammonium transporter"/>
    <property type="match status" value="1"/>
</dbReference>
<dbReference type="RefSeq" id="WP_037289000.1">
    <property type="nucleotide sequence ID" value="NZ_JEOB01000004.1"/>
</dbReference>
<dbReference type="Gene3D" id="1.10.3430.10">
    <property type="entry name" value="Ammonium transporter AmtB like domains"/>
    <property type="match status" value="1"/>
</dbReference>
<gene>
    <name evidence="10" type="ORF">RASY3_13175</name>
</gene>
<dbReference type="PANTHER" id="PTHR11730">
    <property type="entry name" value="AMMONIUM TRANSPORTER"/>
    <property type="match status" value="1"/>
</dbReference>